<accession>A0A3A3G1Z5</accession>
<dbReference type="EMBL" id="QYUQ01000002">
    <property type="protein sequence ID" value="RJG01951.1"/>
    <property type="molecule type" value="Genomic_DNA"/>
</dbReference>
<keyword evidence="4" id="KW-0472">Membrane</keyword>
<dbReference type="GO" id="GO:0097347">
    <property type="term" value="C:TAM protein secretion complex"/>
    <property type="evidence" value="ECO:0007669"/>
    <property type="project" value="TreeGrafter"/>
</dbReference>
<feature type="region of interest" description="Disordered" evidence="5">
    <location>
        <begin position="1"/>
        <end position="25"/>
    </location>
</feature>
<evidence type="ECO:0000256" key="2">
    <source>
        <dbReference type="ARBA" id="ARBA00022692"/>
    </source>
</evidence>
<dbReference type="InterPro" id="IPR007452">
    <property type="entry name" value="TamB_C"/>
</dbReference>
<evidence type="ECO:0000313" key="8">
    <source>
        <dbReference type="Proteomes" id="UP000266327"/>
    </source>
</evidence>
<name>A0A3A3G1Z5_9BURK</name>
<proteinExistence type="predicted"/>
<evidence type="ECO:0000256" key="5">
    <source>
        <dbReference type="SAM" id="MobiDB-lite"/>
    </source>
</evidence>
<comment type="caution">
    <text evidence="7">The sequence shown here is derived from an EMBL/GenBank/DDBJ whole genome shotgun (WGS) entry which is preliminary data.</text>
</comment>
<evidence type="ECO:0000256" key="1">
    <source>
        <dbReference type="ARBA" id="ARBA00004167"/>
    </source>
</evidence>
<evidence type="ECO:0000256" key="4">
    <source>
        <dbReference type="ARBA" id="ARBA00023136"/>
    </source>
</evidence>
<keyword evidence="8" id="KW-1185">Reference proteome</keyword>
<dbReference type="PANTHER" id="PTHR36985">
    <property type="entry name" value="TRANSLOCATION AND ASSEMBLY MODULE SUBUNIT TAMB"/>
    <property type="match status" value="1"/>
</dbReference>
<dbReference type="Pfam" id="PF04357">
    <property type="entry name" value="TamB"/>
    <property type="match status" value="1"/>
</dbReference>
<dbReference type="PANTHER" id="PTHR36985:SF1">
    <property type="entry name" value="TRANSLOCATION AND ASSEMBLY MODULE SUBUNIT TAMB"/>
    <property type="match status" value="1"/>
</dbReference>
<dbReference type="GO" id="GO:0005886">
    <property type="term" value="C:plasma membrane"/>
    <property type="evidence" value="ECO:0007669"/>
    <property type="project" value="InterPro"/>
</dbReference>
<reference evidence="8" key="1">
    <citation type="submission" date="2018-09" db="EMBL/GenBank/DDBJ databases">
        <authorList>
            <person name="Zhu H."/>
        </authorList>
    </citation>
    <scope>NUCLEOTIDE SEQUENCE [LARGE SCALE GENOMIC DNA]</scope>
    <source>
        <strain evidence="8">K1S02-23</strain>
    </source>
</reference>
<protein>
    <submittedName>
        <fullName evidence="7">DUF490 domain-containing protein</fullName>
    </submittedName>
</protein>
<comment type="subcellular location">
    <subcellularLocation>
        <location evidence="1">Membrane</location>
        <topology evidence="1">Single-pass membrane protein</topology>
    </subcellularLocation>
</comment>
<dbReference type="GO" id="GO:0009306">
    <property type="term" value="P:protein secretion"/>
    <property type="evidence" value="ECO:0007669"/>
    <property type="project" value="InterPro"/>
</dbReference>
<organism evidence="7 8">
    <name type="scientific">Noviherbaspirillum sedimenti</name>
    <dbReference type="NCBI Taxonomy" id="2320865"/>
    <lineage>
        <taxon>Bacteria</taxon>
        <taxon>Pseudomonadati</taxon>
        <taxon>Pseudomonadota</taxon>
        <taxon>Betaproteobacteria</taxon>
        <taxon>Burkholderiales</taxon>
        <taxon>Oxalobacteraceae</taxon>
        <taxon>Noviherbaspirillum</taxon>
    </lineage>
</organism>
<keyword evidence="3" id="KW-1133">Transmembrane helix</keyword>
<feature type="domain" description="Translocation and assembly module TamB C-terminal" evidence="6">
    <location>
        <begin position="1027"/>
        <end position="1355"/>
    </location>
</feature>
<evidence type="ECO:0000259" key="6">
    <source>
        <dbReference type="Pfam" id="PF04357"/>
    </source>
</evidence>
<evidence type="ECO:0000313" key="7">
    <source>
        <dbReference type="EMBL" id="RJG01951.1"/>
    </source>
</evidence>
<keyword evidence="2" id="KW-0812">Transmembrane</keyword>
<gene>
    <name evidence="7" type="ORF">D3878_10480</name>
</gene>
<sequence length="1356" mass="141587">MAAASAHAGAARSARSTSTSPTAMRPASRICIFRSAMSSEAPAPPRRRRRLVSAALALAALGLLALFVWLGATTGGARAVLSALAAASGGNVRIGAVDGRLTGPLHLQQLTLQSAGLQTELQDIRLDWRPQALLQGRLHVTTLRIGTIQIRQRIGQPATPAALPASLSLPLRLNIDSVQVGRGRLDWGALNVVELGAFTMHLDYDGARYRLALEKLTASTDMQSDAATGAAGARVGKFHGSMRGQAELADTRPYPLSGVFHAEADALIGQQRLAGAGKLQLDGSLAQLQTGMDFAMGAASLKGRARLQPFSDLPLGDAEINLQGLDLAVFGAGLPRTRLSGKLATSTAGGTLTLTNAEAGTYDAGRLPLRALSSRFRQDAQGLHFDAIAAALGAAAEPAGDIRGSAQLAKGTLDLALATTALDLRRLDRRVLATRLAGNAVVRHVAGRQEFTLELSEPLQSRRLALSAQATLADEALALQRAELRLGDGTLRASGRQQLTGKREFSASGVVSRFHLQDLGRFNGFPDLYLNGEFSLSGALAPQLTAALDFRIADSRLANQPLQGNGRARLHADSLDIPKLTLAAGVNRLDIAGQLQPQGGQLTFALAAPSLAQFGAGFAGALEAKGTARGSFTRPRIAAEWHASHLRLQDLLQLDSLHGSGELDLDRKAPWLLGRASMDATAQGVRSGAAKAESLAASLRFAPPANAPLTLQVRAQKIAAADYRADSLTVDASGTTGRHTLVASLAQAGQQWRLQASGALQAQALRWQGSIDQLSGSGRLQARLAGAAPLEVSRQRIELRQFRLEMDDAILAIEQLRRDEQGIQTRGRFEHLPLAALLPYLRPQPDISTDLLFGGEWDVRLAGVPSGTLSLRRERGDLATRGMAPVALGLTRLEASARAGSGKLQLQLHADGANLGSIEVDAGLALGGAGRFGISPQSALSGGARLTVPTLRWAAPMIAATAIADGSLDGALSIAGSLAAPRLAGQVNGRSLRLALPDLGVDLRGGSLAASFQDTRLLVHNLTFAQGPGKLSIAGPIDLAGAQPDVQLTLKAERYPLLVRSDRKLVVSGDGAVSLREGRLQATGGFTADSGLIDIGQADRPTLSDDVVVVGATPRKAVTPLALDLVIGLGEGIVIRGRGIDAVLVGQLQFKNDAGEQLKAQGAMRIVRGTFAAYGRKLDIEKGLLYFNGPPGNPGLDILAMRRGQQVEAGVAVLGTALTPRIVLVSEPAVADAEKLSWLVLGRGLDAATGGADLAALQDAAASLLTQGAAAGVQAGLAGAFGLDQLSLGTSSDSLQQRIVTIGKQVSSRLHIGIEQGLETASSVLLLRYTISRKLSLEIDTGARSAFTLFYNFAFD</sequence>
<dbReference type="Proteomes" id="UP000266327">
    <property type="component" value="Unassembled WGS sequence"/>
</dbReference>
<evidence type="ECO:0000256" key="3">
    <source>
        <dbReference type="ARBA" id="ARBA00022989"/>
    </source>
</evidence>